<evidence type="ECO:0000313" key="1">
    <source>
        <dbReference type="EMBL" id="BAE89445.1"/>
    </source>
</evidence>
<reference evidence="1" key="1">
    <citation type="journal article" date="2007" name="PLoS Biol.">
        <title>Rate of evolution in brain-expressed genes in humans and other primates.</title>
        <authorList>
            <person name="Wang H.-Y."/>
            <person name="Chien H.-C."/>
            <person name="Osada N."/>
            <person name="Hashimoto K."/>
            <person name="Sugano S."/>
            <person name="Gojobori T."/>
            <person name="Chou C.-K."/>
            <person name="Tsai S.-F."/>
            <person name="Wu C.-I."/>
            <person name="Shen C.-K.J."/>
        </authorList>
    </citation>
    <scope>NUCLEOTIDE SEQUENCE</scope>
</reference>
<organism evidence="1">
    <name type="scientific">Macaca fascicularis</name>
    <name type="common">Crab-eating macaque</name>
    <name type="synonym">Cynomolgus monkey</name>
    <dbReference type="NCBI Taxonomy" id="9541"/>
    <lineage>
        <taxon>Eukaryota</taxon>
        <taxon>Metazoa</taxon>
        <taxon>Chordata</taxon>
        <taxon>Craniata</taxon>
        <taxon>Vertebrata</taxon>
        <taxon>Euteleostomi</taxon>
        <taxon>Mammalia</taxon>
        <taxon>Eutheria</taxon>
        <taxon>Euarchontoglires</taxon>
        <taxon>Primates</taxon>
        <taxon>Haplorrhini</taxon>
        <taxon>Catarrhini</taxon>
        <taxon>Cercopithecidae</taxon>
        <taxon>Cercopithecinae</taxon>
        <taxon>Macaca</taxon>
    </lineage>
</organism>
<dbReference type="EMBL" id="AB172383">
    <property type="protein sequence ID" value="BAE89445.1"/>
    <property type="molecule type" value="mRNA"/>
</dbReference>
<protein>
    <submittedName>
        <fullName evidence="1">Macaca fascicularis brain cDNA clone: QflA-17887, similar to human KIAA1797 (KIAA1797), mRNA, RefSeq: NM_017794.2</fullName>
    </submittedName>
</protein>
<name>I7GMQ4_MACFA</name>
<sequence>MLWYIFPTGSYPAFRVAPCDFSSTGLACIHESSLSCHFTGKTRRAGVAVKTWKRRT</sequence>
<dbReference type="AlphaFoldDB" id="I7GMQ4"/>
<accession>I7GMQ4</accession>
<proteinExistence type="evidence at transcript level"/>